<feature type="signal peptide" evidence="2">
    <location>
        <begin position="1"/>
        <end position="33"/>
    </location>
</feature>
<dbReference type="SMART" id="SM00062">
    <property type="entry name" value="PBPb"/>
    <property type="match status" value="1"/>
</dbReference>
<dbReference type="PANTHER" id="PTHR35936">
    <property type="entry name" value="MEMBRANE-BOUND LYTIC MUREIN TRANSGLYCOSYLASE F"/>
    <property type="match status" value="1"/>
</dbReference>
<evidence type="ECO:0000313" key="5">
    <source>
        <dbReference type="Proteomes" id="UP001626536"/>
    </source>
</evidence>
<reference evidence="4 5" key="1">
    <citation type="submission" date="2023-10" db="EMBL/GenBank/DDBJ databases">
        <title>Novel methanotroph of the genus Methylocapsa from a subarctic wetland.</title>
        <authorList>
            <person name="Belova S.E."/>
            <person name="Oshkin I.Y."/>
            <person name="Miroshnikov K."/>
            <person name="Dedysh S.N."/>
        </authorList>
    </citation>
    <scope>NUCLEOTIDE SEQUENCE [LARGE SCALE GENOMIC DNA]</scope>
    <source>
        <strain evidence="4 5">RX1</strain>
    </source>
</reference>
<dbReference type="Pfam" id="PF00497">
    <property type="entry name" value="SBP_bac_3"/>
    <property type="match status" value="1"/>
</dbReference>
<dbReference type="InterPro" id="IPR001638">
    <property type="entry name" value="Solute-binding_3/MltF_N"/>
</dbReference>
<evidence type="ECO:0000313" key="4">
    <source>
        <dbReference type="EMBL" id="WOJ91352.1"/>
    </source>
</evidence>
<dbReference type="PANTHER" id="PTHR35936:SF17">
    <property type="entry name" value="ARGININE-BINDING EXTRACELLULAR PROTEIN ARTP"/>
    <property type="match status" value="1"/>
</dbReference>
<protein>
    <submittedName>
        <fullName evidence="4">Methanol oxidation system protein MoxJ</fullName>
    </submittedName>
</protein>
<accession>A0ABZ0HX46</accession>
<dbReference type="EMBL" id="CP136862">
    <property type="protein sequence ID" value="WOJ91352.1"/>
    <property type="molecule type" value="Genomic_DNA"/>
</dbReference>
<keyword evidence="1 2" id="KW-0732">Signal</keyword>
<organism evidence="4 5">
    <name type="scientific">Methylocapsa polymorpha</name>
    <dbReference type="NCBI Taxonomy" id="3080828"/>
    <lineage>
        <taxon>Bacteria</taxon>
        <taxon>Pseudomonadati</taxon>
        <taxon>Pseudomonadota</taxon>
        <taxon>Alphaproteobacteria</taxon>
        <taxon>Hyphomicrobiales</taxon>
        <taxon>Beijerinckiaceae</taxon>
        <taxon>Methylocapsa</taxon>
    </lineage>
</organism>
<proteinExistence type="predicted"/>
<dbReference type="NCBIfam" id="TIGR03870">
    <property type="entry name" value="ABC_MoxJ"/>
    <property type="match status" value="1"/>
</dbReference>
<evidence type="ECO:0000256" key="2">
    <source>
        <dbReference type="SAM" id="SignalP"/>
    </source>
</evidence>
<evidence type="ECO:0000256" key="1">
    <source>
        <dbReference type="ARBA" id="ARBA00022729"/>
    </source>
</evidence>
<dbReference type="SUPFAM" id="SSF53850">
    <property type="entry name" value="Periplasmic binding protein-like II"/>
    <property type="match status" value="1"/>
</dbReference>
<feature type="domain" description="Solute-binding protein family 3/N-terminal" evidence="3">
    <location>
        <begin position="55"/>
        <end position="295"/>
    </location>
</feature>
<dbReference type="InterPro" id="IPR022455">
    <property type="entry name" value="Methanol_oxidation_MoxJ"/>
</dbReference>
<gene>
    <name evidence="4" type="primary">moxJ</name>
    <name evidence="4" type="ORF">RZS28_08895</name>
</gene>
<dbReference type="RefSeq" id="WP_407340949.1">
    <property type="nucleotide sequence ID" value="NZ_CP136862.1"/>
</dbReference>
<evidence type="ECO:0000259" key="3">
    <source>
        <dbReference type="SMART" id="SM00062"/>
    </source>
</evidence>
<sequence>MNNEVKSPRRLFRGAGALLGAGLAAVAVGSAGAQTKIAPQAAEATTTKVSAEPGVLRVCASSANAPFSTSDEQGFEDKIVKAVAKAMSRKTAFVFTNRPAIYLVRDLLNEKACDVVAGLDAGDERVLTTQPYYRSGYAFISRRDKKLDIKSWSDPRIPQLNNIAVEFGSPGETMLKSLGKFEGELNYLYSLVGYKSRRNQYVQVAPDKLVQEVVDGNADLAVAFQPEVARYVKSSSTPLTVTIIPNDSVGSGGKSVPEHFDTAMGVRIGDDRLREELNVAIAKAQPEIKKILAEEAVITLKAGS</sequence>
<dbReference type="Proteomes" id="UP001626536">
    <property type="component" value="Chromosome"/>
</dbReference>
<dbReference type="Gene3D" id="3.40.190.10">
    <property type="entry name" value="Periplasmic binding protein-like II"/>
    <property type="match status" value="2"/>
</dbReference>
<name>A0ABZ0HX46_9HYPH</name>
<feature type="chain" id="PRO_5046292544" evidence="2">
    <location>
        <begin position="34"/>
        <end position="304"/>
    </location>
</feature>
<keyword evidence="5" id="KW-1185">Reference proteome</keyword>